<evidence type="ECO:0000256" key="2">
    <source>
        <dbReference type="ARBA" id="ARBA00004141"/>
    </source>
</evidence>
<evidence type="ECO:0000259" key="8">
    <source>
        <dbReference type="Pfam" id="PF02163"/>
    </source>
</evidence>
<evidence type="ECO:0000256" key="6">
    <source>
        <dbReference type="ARBA" id="ARBA00023136"/>
    </source>
</evidence>
<dbReference type="CDD" id="cd05709">
    <property type="entry name" value="S2P-M50"/>
    <property type="match status" value="1"/>
</dbReference>
<evidence type="ECO:0000256" key="1">
    <source>
        <dbReference type="ARBA" id="ARBA00001947"/>
    </source>
</evidence>
<accession>A0ABW5RWY2</accession>
<keyword evidence="4 7" id="KW-0812">Transmembrane</keyword>
<feature type="transmembrane region" description="Helical" evidence="7">
    <location>
        <begin position="6"/>
        <end position="24"/>
    </location>
</feature>
<gene>
    <name evidence="9" type="ORF">ACFSUL_14980</name>
</gene>
<protein>
    <submittedName>
        <fullName evidence="9">M50 family metallopeptidase</fullName>
        <ecNumber evidence="9">3.4.24.-</ecNumber>
    </submittedName>
</protein>
<evidence type="ECO:0000313" key="9">
    <source>
        <dbReference type="EMBL" id="MFD2682042.1"/>
    </source>
</evidence>
<dbReference type="Proteomes" id="UP001597506">
    <property type="component" value="Unassembled WGS sequence"/>
</dbReference>
<feature type="transmembrane region" description="Helical" evidence="7">
    <location>
        <begin position="112"/>
        <end position="134"/>
    </location>
</feature>
<dbReference type="GO" id="GO:0016787">
    <property type="term" value="F:hydrolase activity"/>
    <property type="evidence" value="ECO:0007669"/>
    <property type="project" value="UniProtKB-KW"/>
</dbReference>
<keyword evidence="9" id="KW-0378">Hydrolase</keyword>
<proteinExistence type="inferred from homology"/>
<keyword evidence="5 7" id="KW-1133">Transmembrane helix</keyword>
<feature type="transmembrane region" description="Helical" evidence="7">
    <location>
        <begin position="140"/>
        <end position="160"/>
    </location>
</feature>
<organism evidence="9 10">
    <name type="scientific">Bacillus seohaeanensis</name>
    <dbReference type="NCBI Taxonomy" id="284580"/>
    <lineage>
        <taxon>Bacteria</taxon>
        <taxon>Bacillati</taxon>
        <taxon>Bacillota</taxon>
        <taxon>Bacilli</taxon>
        <taxon>Bacillales</taxon>
        <taxon>Bacillaceae</taxon>
        <taxon>Bacillus</taxon>
    </lineage>
</organism>
<dbReference type="Pfam" id="PF02163">
    <property type="entry name" value="Peptidase_M50"/>
    <property type="match status" value="1"/>
</dbReference>
<comment type="caution">
    <text evidence="9">The sequence shown here is derived from an EMBL/GenBank/DDBJ whole genome shotgun (WGS) entry which is preliminary data.</text>
</comment>
<feature type="transmembrane region" description="Helical" evidence="7">
    <location>
        <begin position="31"/>
        <end position="48"/>
    </location>
</feature>
<sequence length="356" mass="41378">MSILKRPLSICTIAIIGSFVLIALFQETEKIILSTWLILLSWFIAVTMHELGHVVFGILNGLTFQFVAVGPFTISKEKNKLRFTENKQWMYAGGVTLFTPPSLHTPNLAKKWGMLVLGGPFVSFISFLLSFGVYQFIDIAFLQFLVVFHLLIFIMTSIPLKMGTMNTDGLTMLTLWKNDEKSRTLLHNIFVNRELFSEERPRNWSTELTDISRSNISKVRNNASFDTMFLFYAESDKYGRKHAAKYLEPMLKVVPKKEEKYMIGAFHSLYLLHQFLDNEENNKERLIYHLPYITRLDLFSYYRSVAIVKYLEGQEIESQKYLAKAEKEIKNPNQSLGFLQLEREWFEELKARMASA</sequence>
<keyword evidence="10" id="KW-1185">Reference proteome</keyword>
<evidence type="ECO:0000313" key="10">
    <source>
        <dbReference type="Proteomes" id="UP001597506"/>
    </source>
</evidence>
<evidence type="ECO:0000256" key="7">
    <source>
        <dbReference type="SAM" id="Phobius"/>
    </source>
</evidence>
<dbReference type="RefSeq" id="WP_377936737.1">
    <property type="nucleotide sequence ID" value="NZ_JBHUMF010000031.1"/>
</dbReference>
<comment type="similarity">
    <text evidence="3">Belongs to the peptidase M50B family.</text>
</comment>
<dbReference type="EMBL" id="JBHUMF010000031">
    <property type="protein sequence ID" value="MFD2682042.1"/>
    <property type="molecule type" value="Genomic_DNA"/>
</dbReference>
<feature type="transmembrane region" description="Helical" evidence="7">
    <location>
        <begin position="54"/>
        <end position="74"/>
    </location>
</feature>
<evidence type="ECO:0000256" key="3">
    <source>
        <dbReference type="ARBA" id="ARBA00007931"/>
    </source>
</evidence>
<name>A0ABW5RWY2_9BACI</name>
<feature type="domain" description="Peptidase M50" evidence="8">
    <location>
        <begin position="39"/>
        <end position="193"/>
    </location>
</feature>
<comment type="cofactor">
    <cofactor evidence="1">
        <name>Zn(2+)</name>
        <dbReference type="ChEBI" id="CHEBI:29105"/>
    </cofactor>
</comment>
<reference evidence="10" key="1">
    <citation type="journal article" date="2019" name="Int. J. Syst. Evol. Microbiol.">
        <title>The Global Catalogue of Microorganisms (GCM) 10K type strain sequencing project: providing services to taxonomists for standard genome sequencing and annotation.</title>
        <authorList>
            <consortium name="The Broad Institute Genomics Platform"/>
            <consortium name="The Broad Institute Genome Sequencing Center for Infectious Disease"/>
            <person name="Wu L."/>
            <person name="Ma J."/>
        </authorList>
    </citation>
    <scope>NUCLEOTIDE SEQUENCE [LARGE SCALE GENOMIC DNA]</scope>
    <source>
        <strain evidence="10">KCTC 3913</strain>
    </source>
</reference>
<evidence type="ECO:0000256" key="5">
    <source>
        <dbReference type="ARBA" id="ARBA00022989"/>
    </source>
</evidence>
<dbReference type="InterPro" id="IPR008915">
    <property type="entry name" value="Peptidase_M50"/>
</dbReference>
<keyword evidence="6 7" id="KW-0472">Membrane</keyword>
<comment type="subcellular location">
    <subcellularLocation>
        <location evidence="2">Membrane</location>
        <topology evidence="2">Multi-pass membrane protein</topology>
    </subcellularLocation>
</comment>
<dbReference type="EC" id="3.4.24.-" evidence="9"/>
<evidence type="ECO:0000256" key="4">
    <source>
        <dbReference type="ARBA" id="ARBA00022692"/>
    </source>
</evidence>